<dbReference type="PROSITE" id="PS51006">
    <property type="entry name" value="PABS_2"/>
    <property type="match status" value="1"/>
</dbReference>
<dbReference type="Gene3D" id="3.40.50.150">
    <property type="entry name" value="Vaccinia Virus protein VP39"/>
    <property type="match status" value="1"/>
</dbReference>
<dbReference type="SUPFAM" id="SSF53335">
    <property type="entry name" value="S-adenosyl-L-methionine-dependent methyltransferases"/>
    <property type="match status" value="1"/>
</dbReference>
<dbReference type="PANTHER" id="PTHR43317">
    <property type="entry name" value="THERMOSPERMINE SYNTHASE ACAULIS5"/>
    <property type="match status" value="1"/>
</dbReference>
<evidence type="ECO:0000313" key="7">
    <source>
        <dbReference type="Proteomes" id="UP000676649"/>
    </source>
</evidence>
<dbReference type="InterPro" id="IPR029063">
    <property type="entry name" value="SAM-dependent_MTases_sf"/>
</dbReference>
<dbReference type="AlphaFoldDB" id="A0A975MQK6"/>
<dbReference type="PANTHER" id="PTHR43317:SF1">
    <property type="entry name" value="THERMOSPERMINE SYNTHASE ACAULIS5"/>
    <property type="match status" value="1"/>
</dbReference>
<dbReference type="Pfam" id="PF01564">
    <property type="entry name" value="Spermine_synth"/>
    <property type="match status" value="1"/>
</dbReference>
<dbReference type="GO" id="GO:0006596">
    <property type="term" value="P:polyamine biosynthetic process"/>
    <property type="evidence" value="ECO:0007669"/>
    <property type="project" value="UniProtKB-UniRule"/>
</dbReference>
<keyword evidence="2 4" id="KW-0808">Transferase</keyword>
<dbReference type="EMBL" id="CP073754">
    <property type="protein sequence ID" value="QWF72172.1"/>
    <property type="molecule type" value="Genomic_DNA"/>
</dbReference>
<dbReference type="Proteomes" id="UP000676649">
    <property type="component" value="Chromosome"/>
</dbReference>
<dbReference type="RefSeq" id="WP_215584413.1">
    <property type="nucleotide sequence ID" value="NZ_CP073754.1"/>
</dbReference>
<dbReference type="GO" id="GO:0016740">
    <property type="term" value="F:transferase activity"/>
    <property type="evidence" value="ECO:0007669"/>
    <property type="project" value="UniProtKB-UniRule"/>
</dbReference>
<keyword evidence="3 4" id="KW-0620">Polyamine biosynthesis</keyword>
<evidence type="ECO:0000259" key="5">
    <source>
        <dbReference type="PROSITE" id="PS51006"/>
    </source>
</evidence>
<sequence length="267" mass="30302">MYKYEGLLIHQSHDDQGIIEIVDLAGVRALHFGSSSQQSSMLLSDPDRLHALYARAMMAGLLFHDTPHNVLMIGLGGGSIAKFLLQQFADCKIKAIEFRRHVLKVARSHFGLPLDARLKVKIGCGAQHAYQESREHQELYDLIVIDAYDAEGMAPEVSSAGFFDNCRTLLSSKGMLIINLWATDKPLLEQVTWHLERSFAERLLFLPVRTRGNIIGFAFGPQKPKPDLKALQTKARDLEQRYQLEFPSYMLDIKRHNHHTLNRVINT</sequence>
<evidence type="ECO:0000256" key="4">
    <source>
        <dbReference type="PROSITE-ProRule" id="PRU00354"/>
    </source>
</evidence>
<proteinExistence type="inferred from homology"/>
<organism evidence="6 7">
    <name type="scientific">Methylomonas paludis</name>
    <dbReference type="NCBI Taxonomy" id="1173101"/>
    <lineage>
        <taxon>Bacteria</taxon>
        <taxon>Pseudomonadati</taxon>
        <taxon>Pseudomonadota</taxon>
        <taxon>Gammaproteobacteria</taxon>
        <taxon>Methylococcales</taxon>
        <taxon>Methylococcaceae</taxon>
        <taxon>Methylomonas</taxon>
    </lineage>
</organism>
<dbReference type="InterPro" id="IPR030374">
    <property type="entry name" value="PABS"/>
</dbReference>
<feature type="domain" description="PABS" evidence="5">
    <location>
        <begin position="1"/>
        <end position="222"/>
    </location>
</feature>
<comment type="similarity">
    <text evidence="1">Belongs to the spermidine/spermine synthase family.</text>
</comment>
<accession>A0A975MQK6</accession>
<evidence type="ECO:0000256" key="1">
    <source>
        <dbReference type="ARBA" id="ARBA00007867"/>
    </source>
</evidence>
<evidence type="ECO:0000256" key="2">
    <source>
        <dbReference type="ARBA" id="ARBA00022679"/>
    </source>
</evidence>
<feature type="active site" description="Proton acceptor" evidence="4">
    <location>
        <position position="146"/>
    </location>
</feature>
<evidence type="ECO:0000256" key="3">
    <source>
        <dbReference type="ARBA" id="ARBA00023115"/>
    </source>
</evidence>
<keyword evidence="7" id="KW-1185">Reference proteome</keyword>
<evidence type="ECO:0000313" key="6">
    <source>
        <dbReference type="EMBL" id="QWF72172.1"/>
    </source>
</evidence>
<protein>
    <submittedName>
        <fullName evidence="6">Spermine synthase</fullName>
    </submittedName>
</protein>
<dbReference type="KEGG" id="mpad:KEF85_06900"/>
<reference evidence="6" key="1">
    <citation type="submission" date="2021-04" db="EMBL/GenBank/DDBJ databases">
        <title>Draft genome sequence data of methanotrophic Methylovulum sp. strain S1L and Methylomonas sp. strain S2AM isolated from boreal lake water columns.</title>
        <authorList>
            <person name="Rissanen A.J."/>
            <person name="Mangayil R."/>
            <person name="Svenning M.M."/>
            <person name="Khanongnuch R."/>
        </authorList>
    </citation>
    <scope>NUCLEOTIDE SEQUENCE</scope>
    <source>
        <strain evidence="6">S2AM</strain>
    </source>
</reference>
<gene>
    <name evidence="6" type="ORF">KEF85_06900</name>
</gene>
<name>A0A975MQK6_9GAMM</name>